<dbReference type="AlphaFoldDB" id="A0A9R0HY30"/>
<keyword evidence="2" id="KW-1185">Reference proteome</keyword>
<dbReference type="GeneID" id="110777678"/>
<dbReference type="KEGG" id="soe:110777678"/>
<dbReference type="RefSeq" id="XP_021837964.2">
    <property type="nucleotide sequence ID" value="XM_021982272.2"/>
</dbReference>
<evidence type="ECO:0000313" key="3">
    <source>
        <dbReference type="RefSeq" id="XP_021837964.2"/>
    </source>
</evidence>
<evidence type="ECO:0000259" key="1">
    <source>
        <dbReference type="Pfam" id="PF13966"/>
    </source>
</evidence>
<dbReference type="Pfam" id="PF13966">
    <property type="entry name" value="zf-RVT"/>
    <property type="match status" value="1"/>
</dbReference>
<reference evidence="2" key="1">
    <citation type="journal article" date="2021" name="Nat. Commun.">
        <title>Genomic analyses provide insights into spinach domestication and the genetic basis of agronomic traits.</title>
        <authorList>
            <person name="Cai X."/>
            <person name="Sun X."/>
            <person name="Xu C."/>
            <person name="Sun H."/>
            <person name="Wang X."/>
            <person name="Ge C."/>
            <person name="Zhang Z."/>
            <person name="Wang Q."/>
            <person name="Fei Z."/>
            <person name="Jiao C."/>
            <person name="Wang Q."/>
        </authorList>
    </citation>
    <scope>NUCLEOTIDE SEQUENCE [LARGE SCALE GENOMIC DNA]</scope>
    <source>
        <strain evidence="2">cv. Varoflay</strain>
    </source>
</reference>
<name>A0A9R0HY30_SPIOL</name>
<feature type="domain" description="Reverse transcriptase zinc-binding" evidence="1">
    <location>
        <begin position="17"/>
        <end position="85"/>
    </location>
</feature>
<sequence length="211" mass="24383">MLIPYYKANNDVRGKTACSGRFFWKMKIFPTWKVFFGKLLNKALPSCTNLITRGVVVHAVCKSFGVGEESLEHLFRDCELVKRIWAMSQLGLRVEDRGVPINLWVRNYMRYFWKCEHECDEKLIGFLSTLWSVWKHRNDVIFKNVPPNPGLIVQNISDNYSRSWNFIEGKKRGNKHNGVAEQVGEEAVFWVHGCTARDSPVVMEIDVLGKG</sequence>
<dbReference type="InterPro" id="IPR026960">
    <property type="entry name" value="RVT-Znf"/>
</dbReference>
<gene>
    <name evidence="3" type="primary">LOC110777678</name>
</gene>
<protein>
    <recommendedName>
        <fullName evidence="1">Reverse transcriptase zinc-binding domain-containing protein</fullName>
    </recommendedName>
</protein>
<reference evidence="3" key="2">
    <citation type="submission" date="2025-08" db="UniProtKB">
        <authorList>
            <consortium name="RefSeq"/>
        </authorList>
    </citation>
    <scope>IDENTIFICATION</scope>
    <source>
        <tissue evidence="3">Leaf</tissue>
    </source>
</reference>
<accession>A0A9R0HY30</accession>
<organism evidence="2 3">
    <name type="scientific">Spinacia oleracea</name>
    <name type="common">Spinach</name>
    <dbReference type="NCBI Taxonomy" id="3562"/>
    <lineage>
        <taxon>Eukaryota</taxon>
        <taxon>Viridiplantae</taxon>
        <taxon>Streptophyta</taxon>
        <taxon>Embryophyta</taxon>
        <taxon>Tracheophyta</taxon>
        <taxon>Spermatophyta</taxon>
        <taxon>Magnoliopsida</taxon>
        <taxon>eudicotyledons</taxon>
        <taxon>Gunneridae</taxon>
        <taxon>Pentapetalae</taxon>
        <taxon>Caryophyllales</taxon>
        <taxon>Chenopodiaceae</taxon>
        <taxon>Chenopodioideae</taxon>
        <taxon>Anserineae</taxon>
        <taxon>Spinacia</taxon>
    </lineage>
</organism>
<evidence type="ECO:0000313" key="2">
    <source>
        <dbReference type="Proteomes" id="UP000813463"/>
    </source>
</evidence>
<dbReference type="Proteomes" id="UP000813463">
    <property type="component" value="Chromosome 6"/>
</dbReference>
<proteinExistence type="predicted"/>